<evidence type="ECO:0000256" key="4">
    <source>
        <dbReference type="ARBA" id="ARBA00022984"/>
    </source>
</evidence>
<evidence type="ECO:0000256" key="3">
    <source>
        <dbReference type="ARBA" id="ARBA00022960"/>
    </source>
</evidence>
<keyword evidence="4 6" id="KW-0573">Peptidoglycan synthesis</keyword>
<proteinExistence type="predicted"/>
<protein>
    <submittedName>
        <fullName evidence="9">Lipoprotein-anchoring transpeptidase ErfK/SrfK</fullName>
    </submittedName>
</protein>
<dbReference type="Proteomes" id="UP001228504">
    <property type="component" value="Unassembled WGS sequence"/>
</dbReference>
<dbReference type="Gene3D" id="2.40.440.10">
    <property type="entry name" value="L,D-transpeptidase catalytic domain-like"/>
    <property type="match status" value="1"/>
</dbReference>
<dbReference type="RefSeq" id="WP_307488306.1">
    <property type="nucleotide sequence ID" value="NZ_JAUSUF010000022.1"/>
</dbReference>
<evidence type="ECO:0000256" key="6">
    <source>
        <dbReference type="PROSITE-ProRule" id="PRU01373"/>
    </source>
</evidence>
<keyword evidence="2" id="KW-0808">Transferase</keyword>
<keyword evidence="5 6" id="KW-0961">Cell wall biogenesis/degradation</keyword>
<dbReference type="PANTHER" id="PTHR30582:SF2">
    <property type="entry name" value="L,D-TRANSPEPTIDASE YCIB-RELATED"/>
    <property type="match status" value="1"/>
</dbReference>
<accession>A0ABT9UY49</accession>
<reference evidence="9 10" key="1">
    <citation type="submission" date="2023-07" db="EMBL/GenBank/DDBJ databases">
        <title>Genomic Encyclopedia of Type Strains, Phase IV (KMG-IV): sequencing the most valuable type-strain genomes for metagenomic binning, comparative biology and taxonomic classification.</title>
        <authorList>
            <person name="Goeker M."/>
        </authorList>
    </citation>
    <scope>NUCLEOTIDE SEQUENCE [LARGE SCALE GENOMIC DNA]</scope>
    <source>
        <strain evidence="9 10">DSM 20694</strain>
    </source>
</reference>
<organism evidence="9 10">
    <name type="scientific">Eubacterium multiforme</name>
    <dbReference type="NCBI Taxonomy" id="83339"/>
    <lineage>
        <taxon>Bacteria</taxon>
        <taxon>Bacillati</taxon>
        <taxon>Bacillota</taxon>
        <taxon>Clostridia</taxon>
        <taxon>Eubacteriales</taxon>
        <taxon>Eubacteriaceae</taxon>
        <taxon>Eubacterium</taxon>
    </lineage>
</organism>
<evidence type="ECO:0000259" key="8">
    <source>
        <dbReference type="PROSITE" id="PS52029"/>
    </source>
</evidence>
<keyword evidence="7" id="KW-0812">Transmembrane</keyword>
<evidence type="ECO:0000256" key="2">
    <source>
        <dbReference type="ARBA" id="ARBA00022679"/>
    </source>
</evidence>
<feature type="active site" description="Proton donor/acceptor" evidence="6">
    <location>
        <position position="352"/>
    </location>
</feature>
<evidence type="ECO:0000313" key="10">
    <source>
        <dbReference type="Proteomes" id="UP001228504"/>
    </source>
</evidence>
<dbReference type="CDD" id="cd16913">
    <property type="entry name" value="YkuD_like"/>
    <property type="match status" value="1"/>
</dbReference>
<gene>
    <name evidence="9" type="ORF">J2S18_003224</name>
</gene>
<feature type="active site" description="Nucleophile" evidence="6">
    <location>
        <position position="376"/>
    </location>
</feature>
<feature type="transmembrane region" description="Helical" evidence="7">
    <location>
        <begin position="32"/>
        <end position="52"/>
    </location>
</feature>
<keyword evidence="10" id="KW-1185">Reference proteome</keyword>
<dbReference type="InterPro" id="IPR050979">
    <property type="entry name" value="LD-transpeptidase"/>
</dbReference>
<dbReference type="SUPFAM" id="SSF141523">
    <property type="entry name" value="L,D-transpeptidase catalytic domain-like"/>
    <property type="match status" value="1"/>
</dbReference>
<dbReference type="Pfam" id="PF03734">
    <property type="entry name" value="YkuD"/>
    <property type="match status" value="1"/>
</dbReference>
<evidence type="ECO:0000256" key="1">
    <source>
        <dbReference type="ARBA" id="ARBA00004752"/>
    </source>
</evidence>
<dbReference type="InterPro" id="IPR005490">
    <property type="entry name" value="LD_TPept_cat_dom"/>
</dbReference>
<evidence type="ECO:0000313" key="9">
    <source>
        <dbReference type="EMBL" id="MDQ0151247.1"/>
    </source>
</evidence>
<keyword evidence="9" id="KW-0449">Lipoprotein</keyword>
<dbReference type="InterPro" id="IPR038063">
    <property type="entry name" value="Transpep_catalytic_dom"/>
</dbReference>
<dbReference type="PANTHER" id="PTHR30582">
    <property type="entry name" value="L,D-TRANSPEPTIDASE"/>
    <property type="match status" value="1"/>
</dbReference>
<comment type="pathway">
    <text evidence="1 6">Cell wall biogenesis; peptidoglycan biosynthesis.</text>
</comment>
<comment type="caution">
    <text evidence="9">The sequence shown here is derived from an EMBL/GenBank/DDBJ whole genome shotgun (WGS) entry which is preliminary data.</text>
</comment>
<dbReference type="EMBL" id="JAUSUF010000022">
    <property type="protein sequence ID" value="MDQ0151247.1"/>
    <property type="molecule type" value="Genomic_DNA"/>
</dbReference>
<name>A0ABT9UY49_9FIRM</name>
<keyword evidence="7" id="KW-0472">Membrane</keyword>
<feature type="domain" description="L,D-TPase catalytic" evidence="8">
    <location>
        <begin position="278"/>
        <end position="400"/>
    </location>
</feature>
<keyword evidence="3 6" id="KW-0133">Cell shape</keyword>
<evidence type="ECO:0000256" key="7">
    <source>
        <dbReference type="SAM" id="Phobius"/>
    </source>
</evidence>
<sequence length="400" mass="45278">MSDIKNNITNQNESSTESKKLKLKDKINFKKLGIISVALTLIIGSLLSYQGFRYNSFINKFKDYFNSNEYITANNHLVVNENSNLFKSFLLENDLSEYFKNKLSTLNEKLSLNEITSDEVAVIVNEIKKYAILDSSSTVSVVSNNNSTLSKGISCFNEGKFEEALDILKKIPSTDSSYKTSLEYISKCKTKIKEDLLKQVSEYKDKEYFTAAINLIESKFNILSKDKELVEKIEELKSAKDTYLANNKNSSVSTSSQLVSAINVSNINTLDIESLTDYLVYVDTASQNTNVYTGSKNKWALKKSMKCSTGITDKETPSGVYTVQNRDTWFFSEKFKQGGKYWVQFDGDYLFHSVPYDKDQKTVLDTTLGTPASHGCIRLSLEDSKWLYDTLPKGSKIIIK</sequence>
<dbReference type="PROSITE" id="PS52029">
    <property type="entry name" value="LD_TPASE"/>
    <property type="match status" value="1"/>
</dbReference>
<evidence type="ECO:0000256" key="5">
    <source>
        <dbReference type="ARBA" id="ARBA00023316"/>
    </source>
</evidence>
<keyword evidence="7" id="KW-1133">Transmembrane helix</keyword>